<evidence type="ECO:0000313" key="2">
    <source>
        <dbReference type="EMBL" id="KAA6352680.1"/>
    </source>
</evidence>
<proteinExistence type="predicted"/>
<gene>
    <name evidence="2" type="ORF">EZS28_051793</name>
</gene>
<dbReference type="AlphaFoldDB" id="A0A5J4T5D2"/>
<feature type="non-terminal residue" evidence="2">
    <location>
        <position position="1"/>
    </location>
</feature>
<feature type="compositionally biased region" description="Acidic residues" evidence="1">
    <location>
        <begin position="34"/>
        <end position="45"/>
    </location>
</feature>
<name>A0A5J4T5D2_9EUKA</name>
<comment type="caution">
    <text evidence="2">The sequence shown here is derived from an EMBL/GenBank/DDBJ whole genome shotgun (WGS) entry which is preliminary data.</text>
</comment>
<protein>
    <submittedName>
        <fullName evidence="2">Uncharacterized protein</fullName>
    </submittedName>
</protein>
<feature type="region of interest" description="Disordered" evidence="1">
    <location>
        <begin position="132"/>
        <end position="213"/>
    </location>
</feature>
<feature type="region of interest" description="Disordered" evidence="1">
    <location>
        <begin position="16"/>
        <end position="87"/>
    </location>
</feature>
<feature type="compositionally biased region" description="Basic and acidic residues" evidence="1">
    <location>
        <begin position="46"/>
        <end position="55"/>
    </location>
</feature>
<dbReference type="EMBL" id="SNRW01039497">
    <property type="protein sequence ID" value="KAA6352680.1"/>
    <property type="molecule type" value="Genomic_DNA"/>
</dbReference>
<evidence type="ECO:0000313" key="3">
    <source>
        <dbReference type="Proteomes" id="UP000324800"/>
    </source>
</evidence>
<feature type="non-terminal residue" evidence="2">
    <location>
        <position position="274"/>
    </location>
</feature>
<reference evidence="2 3" key="1">
    <citation type="submission" date="2019-03" db="EMBL/GenBank/DDBJ databases">
        <title>Single cell metagenomics reveals metabolic interactions within the superorganism composed of flagellate Streblomastix strix and complex community of Bacteroidetes bacteria on its surface.</title>
        <authorList>
            <person name="Treitli S.C."/>
            <person name="Kolisko M."/>
            <person name="Husnik F."/>
            <person name="Keeling P."/>
            <person name="Hampl V."/>
        </authorList>
    </citation>
    <scope>NUCLEOTIDE SEQUENCE [LARGE SCALE GENOMIC DNA]</scope>
    <source>
        <strain evidence="2">ST1C</strain>
    </source>
</reference>
<feature type="compositionally biased region" description="Acidic residues" evidence="1">
    <location>
        <begin position="160"/>
        <end position="191"/>
    </location>
</feature>
<accession>A0A5J4T5D2</accession>
<dbReference type="Proteomes" id="UP000324800">
    <property type="component" value="Unassembled WGS sequence"/>
</dbReference>
<evidence type="ECO:0000256" key="1">
    <source>
        <dbReference type="SAM" id="MobiDB-lite"/>
    </source>
</evidence>
<feature type="compositionally biased region" description="Basic residues" evidence="1">
    <location>
        <begin position="17"/>
        <end position="26"/>
    </location>
</feature>
<organism evidence="2 3">
    <name type="scientific">Streblomastix strix</name>
    <dbReference type="NCBI Taxonomy" id="222440"/>
    <lineage>
        <taxon>Eukaryota</taxon>
        <taxon>Metamonada</taxon>
        <taxon>Preaxostyla</taxon>
        <taxon>Oxymonadida</taxon>
        <taxon>Streblomastigidae</taxon>
        <taxon>Streblomastix</taxon>
    </lineage>
</organism>
<sequence>DQIKVEEAEAKRIAILQKKKKKKKKGEKGQGWIEYEDDEENEDQKEEIKPPPDLKGKKKKKKKEVAEEVQQQAKPGKKVVAKEPPKEKILTADAVKQSLDEELKKNHAAREKILKECNLLRIESEVYISKISELIDTSYPEPVIEDKSKQKKKKKKKKDEEEEEEQPEDGAEEEQAEEEQQEEEEEGEGLDESGQGGQDLDGNVNVGVKRSKKDLIRGGIKNGQYIPLPGQGILKRSQTELDAAAEAVKDRATNNLKKVSSKLIAGATQQQQLP</sequence>